<dbReference type="EMBL" id="BLAF01000019">
    <property type="protein sequence ID" value="GES20891.1"/>
    <property type="molecule type" value="Genomic_DNA"/>
</dbReference>
<evidence type="ECO:0000313" key="3">
    <source>
        <dbReference type="EMBL" id="GES20891.1"/>
    </source>
</evidence>
<keyword evidence="2" id="KW-0812">Transmembrane</keyword>
<keyword evidence="2" id="KW-1133">Transmembrane helix</keyword>
<reference evidence="3 4" key="1">
    <citation type="submission" date="2019-10" db="EMBL/GenBank/DDBJ databases">
        <title>Whole genome shotgun sequence of Acrocarpospora pleiomorpha NBRC 16267.</title>
        <authorList>
            <person name="Ichikawa N."/>
            <person name="Kimura A."/>
            <person name="Kitahashi Y."/>
            <person name="Komaki H."/>
            <person name="Oguchi A."/>
        </authorList>
    </citation>
    <scope>NUCLEOTIDE SEQUENCE [LARGE SCALE GENOMIC DNA]</scope>
    <source>
        <strain evidence="3 4">NBRC 16267</strain>
    </source>
</reference>
<dbReference type="AlphaFoldDB" id="A0A5M3XMM2"/>
<dbReference type="InterPro" id="IPR022062">
    <property type="entry name" value="DUF3618"/>
</dbReference>
<proteinExistence type="predicted"/>
<comment type="caution">
    <text evidence="3">The sequence shown here is derived from an EMBL/GenBank/DDBJ whole genome shotgun (WGS) entry which is preliminary data.</text>
</comment>
<accession>A0A5M3XMM2</accession>
<evidence type="ECO:0000313" key="4">
    <source>
        <dbReference type="Proteomes" id="UP000377595"/>
    </source>
</evidence>
<protein>
    <recommendedName>
        <fullName evidence="5">DUF3618 domain-containing protein</fullName>
    </recommendedName>
</protein>
<dbReference type="RefSeq" id="WP_218038400.1">
    <property type="nucleotide sequence ID" value="NZ_BAAAHM010000032.1"/>
</dbReference>
<evidence type="ECO:0008006" key="5">
    <source>
        <dbReference type="Google" id="ProtNLM"/>
    </source>
</evidence>
<feature type="transmembrane region" description="Helical" evidence="2">
    <location>
        <begin position="70"/>
        <end position="88"/>
    </location>
</feature>
<feature type="region of interest" description="Disordered" evidence="1">
    <location>
        <begin position="134"/>
        <end position="153"/>
    </location>
</feature>
<keyword evidence="4" id="KW-1185">Reference proteome</keyword>
<name>A0A5M3XMM2_9ACTN</name>
<evidence type="ECO:0000256" key="1">
    <source>
        <dbReference type="SAM" id="MobiDB-lite"/>
    </source>
</evidence>
<dbReference type="Pfam" id="PF12277">
    <property type="entry name" value="DUF3618"/>
    <property type="match status" value="1"/>
</dbReference>
<keyword evidence="2" id="KW-0472">Membrane</keyword>
<feature type="region of interest" description="Disordered" evidence="1">
    <location>
        <begin position="175"/>
        <end position="197"/>
    </location>
</feature>
<evidence type="ECO:0000256" key="2">
    <source>
        <dbReference type="SAM" id="Phobius"/>
    </source>
</evidence>
<gene>
    <name evidence="3" type="ORF">Aple_037870</name>
</gene>
<organism evidence="3 4">
    <name type="scientific">Acrocarpospora pleiomorpha</name>
    <dbReference type="NCBI Taxonomy" id="90975"/>
    <lineage>
        <taxon>Bacteria</taxon>
        <taxon>Bacillati</taxon>
        <taxon>Actinomycetota</taxon>
        <taxon>Actinomycetes</taxon>
        <taxon>Streptosporangiales</taxon>
        <taxon>Streptosporangiaceae</taxon>
        <taxon>Acrocarpospora</taxon>
    </lineage>
</organism>
<sequence>MTRPHRTASEDVAAIAEDAERTREELGRTVAALAAKTDVKGRAKTSVMSKAQTAKSGAHQVVDKASRHPGAVFATLAMLGGALVRALFKRRRPQPRGRMFSGRRRGAMTMRPRRRQAGGMMSRMMTGIMGKSTNKTMMGRMRGPSGKTMMGRMRAPMGKSMGKTMMGRTMGKARTPIGKMMGKTMGSPVRNPGRMTR</sequence>
<dbReference type="Proteomes" id="UP000377595">
    <property type="component" value="Unassembled WGS sequence"/>
</dbReference>